<dbReference type="Proteomes" id="UP000254232">
    <property type="component" value="Unassembled WGS sequence"/>
</dbReference>
<sequence length="215" mass="24799">MTHFNIKTFTGSLQNQTVQLINARELHEKLKIQTLFKDWIKRRITDYNFIENEDYVCCSNLSSGENQGLSRFWGGHNRIDYHITLDMAKELCMLERSELGQQARRYFIQMEKAARQLAQQQQLDIPTFLRQGGQTPSLPQNQITIDKDRYIALLESENSLLKSNHGKPLHPRKGQRLNEAEKSEIRRLYAQGIAKAAIARQINRSETAVASALKA</sequence>
<evidence type="ECO:0000313" key="3">
    <source>
        <dbReference type="Proteomes" id="UP000254232"/>
    </source>
</evidence>
<reference evidence="2 3" key="1">
    <citation type="submission" date="2018-06" db="EMBL/GenBank/DDBJ databases">
        <authorList>
            <consortium name="Pathogen Informatics"/>
            <person name="Doyle S."/>
        </authorList>
    </citation>
    <scope>NUCLEOTIDE SEQUENCE [LARGE SCALE GENOMIC DNA]</scope>
    <source>
        <strain evidence="2 3">NCTC11413</strain>
    </source>
</reference>
<protein>
    <submittedName>
        <fullName evidence="2">Phage anti-repressor protein</fullName>
    </submittedName>
</protein>
<dbReference type="PANTHER" id="PTHR36180">
    <property type="entry name" value="DNA-BINDING PROTEIN-RELATED-RELATED"/>
    <property type="match status" value="1"/>
</dbReference>
<dbReference type="PANTHER" id="PTHR36180:SF1">
    <property type="entry name" value="ANTA_ANTB ANTIREPRESSOR DOMAIN-CONTAINING PROTEIN"/>
    <property type="match status" value="1"/>
</dbReference>
<dbReference type="AlphaFoldDB" id="A0A377H6M5"/>
<evidence type="ECO:0000259" key="1">
    <source>
        <dbReference type="Pfam" id="PF08346"/>
    </source>
</evidence>
<dbReference type="Gene3D" id="1.10.10.60">
    <property type="entry name" value="Homeodomain-like"/>
    <property type="match status" value="1"/>
</dbReference>
<proteinExistence type="predicted"/>
<dbReference type="Pfam" id="PF08346">
    <property type="entry name" value="AntA"/>
    <property type="match status" value="1"/>
</dbReference>
<organism evidence="2 3">
    <name type="scientific">Gallibacterium anatis</name>
    <dbReference type="NCBI Taxonomy" id="750"/>
    <lineage>
        <taxon>Bacteria</taxon>
        <taxon>Pseudomonadati</taxon>
        <taxon>Pseudomonadota</taxon>
        <taxon>Gammaproteobacteria</taxon>
        <taxon>Pasteurellales</taxon>
        <taxon>Pasteurellaceae</taxon>
        <taxon>Gallibacterium</taxon>
    </lineage>
</organism>
<accession>A0A377H6M5</accession>
<name>A0A377H6M5_9PAST</name>
<dbReference type="EMBL" id="UGGZ01000001">
    <property type="protein sequence ID" value="STO38154.1"/>
    <property type="molecule type" value="Genomic_DNA"/>
</dbReference>
<dbReference type="InterPro" id="IPR013557">
    <property type="entry name" value="AntA/B_antirep"/>
</dbReference>
<dbReference type="RefSeq" id="WP_018346174.1">
    <property type="nucleotide sequence ID" value="NZ_UGGZ01000001.1"/>
</dbReference>
<evidence type="ECO:0000313" key="2">
    <source>
        <dbReference type="EMBL" id="STO38154.1"/>
    </source>
</evidence>
<gene>
    <name evidence="2" type="ORF">NCTC11413_01280</name>
</gene>
<dbReference type="GeneID" id="77263719"/>
<feature type="domain" description="AntA/AntB antirepressor" evidence="1">
    <location>
        <begin position="21"/>
        <end position="97"/>
    </location>
</feature>